<dbReference type="PANTHER" id="PTHR30329:SF21">
    <property type="entry name" value="LIPOPROTEIN YIAD-RELATED"/>
    <property type="match status" value="1"/>
</dbReference>
<proteinExistence type="predicted"/>
<dbReference type="InterPro" id="IPR050330">
    <property type="entry name" value="Bact_OuterMem_StrucFunc"/>
</dbReference>
<dbReference type="AlphaFoldDB" id="X1AJZ7"/>
<dbReference type="GO" id="GO:0009279">
    <property type="term" value="C:cell outer membrane"/>
    <property type="evidence" value="ECO:0007669"/>
    <property type="project" value="UniProtKB-SubCell"/>
</dbReference>
<comment type="subcellular location">
    <subcellularLocation>
        <location evidence="1">Cell outer membrane</location>
    </subcellularLocation>
</comment>
<organism evidence="5">
    <name type="scientific">marine sediment metagenome</name>
    <dbReference type="NCBI Taxonomy" id="412755"/>
    <lineage>
        <taxon>unclassified sequences</taxon>
        <taxon>metagenomes</taxon>
        <taxon>ecological metagenomes</taxon>
    </lineage>
</organism>
<dbReference type="EMBL" id="BART01011254">
    <property type="protein sequence ID" value="GAG82684.1"/>
    <property type="molecule type" value="Genomic_DNA"/>
</dbReference>
<accession>X1AJZ7</accession>
<feature type="non-terminal residue" evidence="5">
    <location>
        <position position="1"/>
    </location>
</feature>
<keyword evidence="3" id="KW-0998">Cell outer membrane</keyword>
<feature type="domain" description="OmpA-like" evidence="4">
    <location>
        <begin position="1"/>
        <end position="107"/>
    </location>
</feature>
<dbReference type="SUPFAM" id="SSF103088">
    <property type="entry name" value="OmpA-like"/>
    <property type="match status" value="1"/>
</dbReference>
<protein>
    <recommendedName>
        <fullName evidence="4">OmpA-like domain-containing protein</fullName>
    </recommendedName>
</protein>
<evidence type="ECO:0000256" key="3">
    <source>
        <dbReference type="ARBA" id="ARBA00023237"/>
    </source>
</evidence>
<evidence type="ECO:0000256" key="1">
    <source>
        <dbReference type="ARBA" id="ARBA00004442"/>
    </source>
</evidence>
<evidence type="ECO:0000313" key="5">
    <source>
        <dbReference type="EMBL" id="GAG82684.1"/>
    </source>
</evidence>
<keyword evidence="2" id="KW-0472">Membrane</keyword>
<dbReference type="InterPro" id="IPR006665">
    <property type="entry name" value="OmpA-like"/>
</dbReference>
<dbReference type="InterPro" id="IPR006664">
    <property type="entry name" value="OMP_bac"/>
</dbReference>
<comment type="caution">
    <text evidence="5">The sequence shown here is derived from an EMBL/GenBank/DDBJ whole genome shotgun (WGS) entry which is preliminary data.</text>
</comment>
<sequence>LFDFNRSDIQEHNKEIVDRIVARIKEIPEARVSIIGHTDTIGNEAYNVALSIKRARAAYDQILAGGIPQGENITYAGTGPHEPLFDNELPEGRALNRTVTVTLEYEQEQ</sequence>
<evidence type="ECO:0000256" key="2">
    <source>
        <dbReference type="ARBA" id="ARBA00023136"/>
    </source>
</evidence>
<dbReference type="PANTHER" id="PTHR30329">
    <property type="entry name" value="STATOR ELEMENT OF FLAGELLAR MOTOR COMPLEX"/>
    <property type="match status" value="1"/>
</dbReference>
<dbReference type="CDD" id="cd07185">
    <property type="entry name" value="OmpA_C-like"/>
    <property type="match status" value="1"/>
</dbReference>
<dbReference type="PRINTS" id="PR01021">
    <property type="entry name" value="OMPADOMAIN"/>
</dbReference>
<gene>
    <name evidence="5" type="ORF">S01H4_24059</name>
</gene>
<dbReference type="PROSITE" id="PS51123">
    <property type="entry name" value="OMPA_2"/>
    <property type="match status" value="1"/>
</dbReference>
<dbReference type="Gene3D" id="3.30.1330.60">
    <property type="entry name" value="OmpA-like domain"/>
    <property type="match status" value="1"/>
</dbReference>
<dbReference type="Pfam" id="PF00691">
    <property type="entry name" value="OmpA"/>
    <property type="match status" value="1"/>
</dbReference>
<name>X1AJZ7_9ZZZZ</name>
<reference evidence="5" key="1">
    <citation type="journal article" date="2014" name="Front. Microbiol.">
        <title>High frequency of phylogenetically diverse reductive dehalogenase-homologous genes in deep subseafloor sedimentary metagenomes.</title>
        <authorList>
            <person name="Kawai M."/>
            <person name="Futagami T."/>
            <person name="Toyoda A."/>
            <person name="Takaki Y."/>
            <person name="Nishi S."/>
            <person name="Hori S."/>
            <person name="Arai W."/>
            <person name="Tsubouchi T."/>
            <person name="Morono Y."/>
            <person name="Uchiyama I."/>
            <person name="Ito T."/>
            <person name="Fujiyama A."/>
            <person name="Inagaki F."/>
            <person name="Takami H."/>
        </authorList>
    </citation>
    <scope>NUCLEOTIDE SEQUENCE</scope>
    <source>
        <strain evidence="5">Expedition CK06-06</strain>
    </source>
</reference>
<evidence type="ECO:0000259" key="4">
    <source>
        <dbReference type="PROSITE" id="PS51123"/>
    </source>
</evidence>
<dbReference type="InterPro" id="IPR036737">
    <property type="entry name" value="OmpA-like_sf"/>
</dbReference>